<dbReference type="RefSeq" id="WP_142934169.1">
    <property type="nucleotide sequence ID" value="NZ_ML660170.1"/>
</dbReference>
<feature type="domain" description="Peptidase S54 rhomboid" evidence="6">
    <location>
        <begin position="44"/>
        <end position="185"/>
    </location>
</feature>
<gene>
    <name evidence="7" type="primary">rrtA</name>
    <name evidence="7" type="ORF">FLL46_23075</name>
</gene>
<evidence type="ECO:0000256" key="4">
    <source>
        <dbReference type="ARBA" id="ARBA00023136"/>
    </source>
</evidence>
<keyword evidence="4 5" id="KW-0472">Membrane</keyword>
<sequence>MLKTALIKPFLLVISISCLALLVQLLEPDSVALFRYQRDSVLQGEWWRILTANFTHSSWNHLLLNLAGLLLIDYFYQPVITQIHRACLLLFCMLFNVVLLHVILKLEWYVGLSGALHGYLVGGALLSFKRDKLINALILIVVTGKLFAELNWDINQVTAEFIKSNVVEEAHLYGAISAIIYFAIITSYRLFLKREKGA</sequence>
<comment type="caution">
    <text evidence="7">The sequence shown here is derived from an EMBL/GenBank/DDBJ whole genome shotgun (WGS) entry which is preliminary data.</text>
</comment>
<dbReference type="GO" id="GO:0004252">
    <property type="term" value="F:serine-type endopeptidase activity"/>
    <property type="evidence" value="ECO:0007669"/>
    <property type="project" value="InterPro"/>
</dbReference>
<dbReference type="GO" id="GO:0016020">
    <property type="term" value="C:membrane"/>
    <property type="evidence" value="ECO:0007669"/>
    <property type="project" value="UniProtKB-SubCell"/>
</dbReference>
<dbReference type="OrthoDB" id="196054at2"/>
<dbReference type="PANTHER" id="PTHR43731:SF16">
    <property type="entry name" value="RHOMBOSORTASE"/>
    <property type="match status" value="1"/>
</dbReference>
<dbReference type="NCBIfam" id="TIGR03902">
    <property type="entry name" value="rhom_GG_sort"/>
    <property type="match status" value="1"/>
</dbReference>
<evidence type="ECO:0000313" key="8">
    <source>
        <dbReference type="Proteomes" id="UP000315439"/>
    </source>
</evidence>
<evidence type="ECO:0000256" key="3">
    <source>
        <dbReference type="ARBA" id="ARBA00022989"/>
    </source>
</evidence>
<dbReference type="InterPro" id="IPR023826">
    <property type="entry name" value="Rhom-like_SP_proteobac"/>
</dbReference>
<dbReference type="PANTHER" id="PTHR43731">
    <property type="entry name" value="RHOMBOID PROTEASE"/>
    <property type="match status" value="1"/>
</dbReference>
<dbReference type="SUPFAM" id="SSF144091">
    <property type="entry name" value="Rhomboid-like"/>
    <property type="match status" value="1"/>
</dbReference>
<organism evidence="7 8">
    <name type="scientific">Aliikangiella coralliicola</name>
    <dbReference type="NCBI Taxonomy" id="2592383"/>
    <lineage>
        <taxon>Bacteria</taxon>
        <taxon>Pseudomonadati</taxon>
        <taxon>Pseudomonadota</taxon>
        <taxon>Gammaproteobacteria</taxon>
        <taxon>Oceanospirillales</taxon>
        <taxon>Pleioneaceae</taxon>
        <taxon>Aliikangiella</taxon>
    </lineage>
</organism>
<comment type="subcellular location">
    <subcellularLocation>
        <location evidence="1">Membrane</location>
        <topology evidence="1">Multi-pass membrane protein</topology>
    </subcellularLocation>
</comment>
<feature type="transmembrane region" description="Helical" evidence="5">
    <location>
        <begin position="172"/>
        <end position="192"/>
    </location>
</feature>
<evidence type="ECO:0000256" key="5">
    <source>
        <dbReference type="SAM" id="Phobius"/>
    </source>
</evidence>
<accession>A0A545U4V4</accession>
<reference evidence="7 8" key="1">
    <citation type="submission" date="2019-07" db="EMBL/GenBank/DDBJ databases">
        <title>Draft genome for Aliikangiella sp. M105.</title>
        <authorList>
            <person name="Wang G."/>
        </authorList>
    </citation>
    <scope>NUCLEOTIDE SEQUENCE [LARGE SCALE GENOMIC DNA]</scope>
    <source>
        <strain evidence="7 8">M105</strain>
    </source>
</reference>
<dbReference type="InterPro" id="IPR022764">
    <property type="entry name" value="Peptidase_S54_rhomboid_dom"/>
</dbReference>
<dbReference type="AlphaFoldDB" id="A0A545U4V4"/>
<dbReference type="InterPro" id="IPR050925">
    <property type="entry name" value="Rhomboid_protease_S54"/>
</dbReference>
<evidence type="ECO:0000313" key="7">
    <source>
        <dbReference type="EMBL" id="TQV84499.1"/>
    </source>
</evidence>
<feature type="transmembrane region" description="Helical" evidence="5">
    <location>
        <begin position="58"/>
        <end position="76"/>
    </location>
</feature>
<feature type="transmembrane region" description="Helical" evidence="5">
    <location>
        <begin position="133"/>
        <end position="152"/>
    </location>
</feature>
<keyword evidence="2 5" id="KW-0812">Transmembrane</keyword>
<dbReference type="Pfam" id="PF01694">
    <property type="entry name" value="Rhomboid"/>
    <property type="match status" value="1"/>
</dbReference>
<dbReference type="Gene3D" id="1.20.1540.10">
    <property type="entry name" value="Rhomboid-like"/>
    <property type="match status" value="1"/>
</dbReference>
<evidence type="ECO:0000259" key="6">
    <source>
        <dbReference type="Pfam" id="PF01694"/>
    </source>
</evidence>
<dbReference type="EMBL" id="VIKS01000014">
    <property type="protein sequence ID" value="TQV84499.1"/>
    <property type="molecule type" value="Genomic_DNA"/>
</dbReference>
<dbReference type="InterPro" id="IPR035952">
    <property type="entry name" value="Rhomboid-like_sf"/>
</dbReference>
<evidence type="ECO:0000256" key="2">
    <source>
        <dbReference type="ARBA" id="ARBA00022692"/>
    </source>
</evidence>
<evidence type="ECO:0000256" key="1">
    <source>
        <dbReference type="ARBA" id="ARBA00004141"/>
    </source>
</evidence>
<dbReference type="Proteomes" id="UP000315439">
    <property type="component" value="Unassembled WGS sequence"/>
</dbReference>
<dbReference type="EC" id="3.4.21.-" evidence="7"/>
<name>A0A545U4V4_9GAMM</name>
<keyword evidence="7" id="KW-0378">Hydrolase</keyword>
<feature type="transmembrane region" description="Helical" evidence="5">
    <location>
        <begin position="83"/>
        <end position="102"/>
    </location>
</feature>
<protein>
    <submittedName>
        <fullName evidence="7">Rhombosortase</fullName>
        <ecNumber evidence="7">3.4.21.-</ecNumber>
    </submittedName>
</protein>
<feature type="transmembrane region" description="Helical" evidence="5">
    <location>
        <begin position="108"/>
        <end position="126"/>
    </location>
</feature>
<keyword evidence="3 5" id="KW-1133">Transmembrane helix</keyword>
<proteinExistence type="predicted"/>
<keyword evidence="8" id="KW-1185">Reference proteome</keyword>